<comment type="caution">
    <text evidence="2">The sequence shown here is derived from an EMBL/GenBank/DDBJ whole genome shotgun (WGS) entry which is preliminary data.</text>
</comment>
<sequence length="537" mass="59016">MDQELLAALTAASNAGCGTCRPFLLDKIADAPATLARLVTISCQVAASVLGELPSSVTGREGFLRPYGPEFERLVRVFEAGDGDEMFQQCARLTPTERRAAADAASDSLMGHLRVAYEGASVGDEPAAPGSRRPRPRSVTLPADGGYRVHPPVEGPPADYPQDHRWQISVDRIVVPRWDQDAAHWNQRIADDSFSSAADCIHEMGLEVLACPGCGRHEGLVVEGRWGDPLTLHCLCGTTAATPDIPELAKWGDWGRDLLRRIILTTADPAFEARRLHHQLRTYRADEEKRRASSWYLGPDDTDIELIDLIDPQRELPDALTTALRPRLPQRHGGRPFTLFLLKVSLALQVPAVRDSEDGRHLTDAVKEMLADLRRESTRYAQARRPLLEQLAEWQAAGGHETWQAAWEHTITAAQRSLRGRRVANGAVADGCVALTTGLYLIARDLDIPPAQVAVQDVRALAAPQPGEQPEDILARWQQHLIVLGHDLDDPDDPVAAMWRRLSTIHTPSDAHPLARRGPALLDGLKRTLPPLGDLIL</sequence>
<gene>
    <name evidence="2" type="ORF">RNC47_32545</name>
</gene>
<evidence type="ECO:0000256" key="1">
    <source>
        <dbReference type="SAM" id="MobiDB-lite"/>
    </source>
</evidence>
<feature type="region of interest" description="Disordered" evidence="1">
    <location>
        <begin position="120"/>
        <end position="162"/>
    </location>
</feature>
<reference evidence="3" key="1">
    <citation type="submission" date="2023-07" db="EMBL/GenBank/DDBJ databases">
        <title>30 novel species of actinomycetes from the DSMZ collection.</title>
        <authorList>
            <person name="Nouioui I."/>
        </authorList>
    </citation>
    <scope>NUCLEOTIDE SEQUENCE [LARGE SCALE GENOMIC DNA]</scope>
    <source>
        <strain evidence="3">DSM 44918</strain>
    </source>
</reference>
<evidence type="ECO:0000313" key="2">
    <source>
        <dbReference type="EMBL" id="MDT0323051.1"/>
    </source>
</evidence>
<dbReference type="RefSeq" id="WP_311604056.1">
    <property type="nucleotide sequence ID" value="NZ_JAVREM010000084.1"/>
</dbReference>
<protein>
    <submittedName>
        <fullName evidence="2">Uncharacterized protein</fullName>
    </submittedName>
</protein>
<accession>A0ABU2LZM2</accession>
<dbReference type="Proteomes" id="UP001183420">
    <property type="component" value="Unassembled WGS sequence"/>
</dbReference>
<keyword evidence="3" id="KW-1185">Reference proteome</keyword>
<dbReference type="EMBL" id="JAVREM010000084">
    <property type="protein sequence ID" value="MDT0323051.1"/>
    <property type="molecule type" value="Genomic_DNA"/>
</dbReference>
<name>A0ABU2LZM2_9ACTN</name>
<organism evidence="2 3">
    <name type="scientific">Streptomyces millisiae</name>
    <dbReference type="NCBI Taxonomy" id="3075542"/>
    <lineage>
        <taxon>Bacteria</taxon>
        <taxon>Bacillati</taxon>
        <taxon>Actinomycetota</taxon>
        <taxon>Actinomycetes</taxon>
        <taxon>Kitasatosporales</taxon>
        <taxon>Streptomycetaceae</taxon>
        <taxon>Streptomyces</taxon>
    </lineage>
</organism>
<evidence type="ECO:0000313" key="3">
    <source>
        <dbReference type="Proteomes" id="UP001183420"/>
    </source>
</evidence>
<proteinExistence type="predicted"/>